<evidence type="ECO:0000259" key="3">
    <source>
        <dbReference type="Pfam" id="PF02885"/>
    </source>
</evidence>
<dbReference type="GO" id="GO:0005829">
    <property type="term" value="C:cytosol"/>
    <property type="evidence" value="ECO:0007669"/>
    <property type="project" value="TreeGrafter"/>
</dbReference>
<comment type="caution">
    <text evidence="4">The sequence shown here is derived from an EMBL/GenBank/DDBJ whole genome shotgun (WGS) entry which is preliminary data.</text>
</comment>
<organism evidence="4 5">
    <name type="scientific">Salipiger pallidus</name>
    <dbReference type="NCBI Taxonomy" id="1775170"/>
    <lineage>
        <taxon>Bacteria</taxon>
        <taxon>Pseudomonadati</taxon>
        <taxon>Pseudomonadota</taxon>
        <taxon>Alphaproteobacteria</taxon>
        <taxon>Rhodobacterales</taxon>
        <taxon>Roseobacteraceae</taxon>
        <taxon>Salipiger</taxon>
    </lineage>
</organism>
<proteinExistence type="predicted"/>
<protein>
    <recommendedName>
        <fullName evidence="3">Glycosyl transferase family 3 N-terminal domain-containing protein</fullName>
    </recommendedName>
</protein>
<dbReference type="Proteomes" id="UP000617145">
    <property type="component" value="Unassembled WGS sequence"/>
</dbReference>
<gene>
    <name evidence="4" type="ORF">GCM10011415_24150</name>
</gene>
<dbReference type="RefSeq" id="WP_188790470.1">
    <property type="nucleotide sequence ID" value="NZ_BMJV01000004.1"/>
</dbReference>
<accession>A0A8J2ZKU0</accession>
<dbReference type="InterPro" id="IPR036320">
    <property type="entry name" value="Glycosyl_Trfase_fam3_N_dom_sf"/>
</dbReference>
<evidence type="ECO:0000313" key="4">
    <source>
        <dbReference type="EMBL" id="GGG74806.1"/>
    </source>
</evidence>
<dbReference type="GO" id="GO:0004048">
    <property type="term" value="F:anthranilate phosphoribosyltransferase activity"/>
    <property type="evidence" value="ECO:0007669"/>
    <property type="project" value="InterPro"/>
</dbReference>
<reference evidence="4" key="1">
    <citation type="journal article" date="2014" name="Int. J. Syst. Evol. Microbiol.">
        <title>Complete genome sequence of Corynebacterium casei LMG S-19264T (=DSM 44701T), isolated from a smear-ripened cheese.</title>
        <authorList>
            <consortium name="US DOE Joint Genome Institute (JGI-PGF)"/>
            <person name="Walter F."/>
            <person name="Albersmeier A."/>
            <person name="Kalinowski J."/>
            <person name="Ruckert C."/>
        </authorList>
    </citation>
    <scope>NUCLEOTIDE SEQUENCE</scope>
    <source>
        <strain evidence="4">CGMCC 1.15762</strain>
    </source>
</reference>
<dbReference type="Pfam" id="PF02885">
    <property type="entry name" value="Glycos_trans_3N"/>
    <property type="match status" value="1"/>
</dbReference>
<evidence type="ECO:0000313" key="5">
    <source>
        <dbReference type="Proteomes" id="UP000617145"/>
    </source>
</evidence>
<reference evidence="4" key="2">
    <citation type="submission" date="2020-09" db="EMBL/GenBank/DDBJ databases">
        <authorList>
            <person name="Sun Q."/>
            <person name="Zhou Y."/>
        </authorList>
    </citation>
    <scope>NUCLEOTIDE SEQUENCE</scope>
    <source>
        <strain evidence="4">CGMCC 1.15762</strain>
    </source>
</reference>
<dbReference type="InterPro" id="IPR035902">
    <property type="entry name" value="Nuc_phospho_transferase"/>
</dbReference>
<dbReference type="AlphaFoldDB" id="A0A8J2ZKU0"/>
<dbReference type="InterPro" id="IPR017459">
    <property type="entry name" value="Glycosyl_Trfase_fam3_N_dom"/>
</dbReference>
<feature type="domain" description="Glycosyl transferase family 3 N-terminal" evidence="3">
    <location>
        <begin position="19"/>
        <end position="77"/>
    </location>
</feature>
<evidence type="ECO:0000256" key="1">
    <source>
        <dbReference type="ARBA" id="ARBA00022676"/>
    </source>
</evidence>
<sequence length="328" mass="35040">MIEEVPPEAPLGAHVRTLARGPGRSRSLTRDEAQSAMRLMLSGDADPHAIGAVLMLMRMKGETADEIAGFAAAAQASLPDLPRPALDWPSYAAGRTRGLPWFLLSARLVADAGHPVLMHGWNGADRAIRDGLDGAGIPFAEDPSKTRALMERHGIVYLPLETLSPDLFRLLTLRSVLHLRSCVNTVCRMLNPGRAERSVQGVFHPPYRLLQQDAGALLGLDSLTVIKGGGGEFERHPGKAIAGFGLRGGTSFDGDFPALTTGEARRLDGGESDGAMVPALWRGELDDPFAEDVVCGTAALALDTLGVADPEKTARHLWAQRRQAVSLV</sequence>
<keyword evidence="2" id="KW-0808">Transferase</keyword>
<dbReference type="PANTHER" id="PTHR43285">
    <property type="entry name" value="ANTHRANILATE PHOSPHORIBOSYLTRANSFERASE"/>
    <property type="match status" value="1"/>
</dbReference>
<dbReference type="Gene3D" id="1.20.970.10">
    <property type="entry name" value="Transferase, Pyrimidine Nucleoside Phosphorylase, Chain C"/>
    <property type="match status" value="1"/>
</dbReference>
<dbReference type="SUPFAM" id="SSF47648">
    <property type="entry name" value="Nucleoside phosphorylase/phosphoribosyltransferase N-terminal domain"/>
    <property type="match status" value="1"/>
</dbReference>
<dbReference type="EMBL" id="BMJV01000004">
    <property type="protein sequence ID" value="GGG74806.1"/>
    <property type="molecule type" value="Genomic_DNA"/>
</dbReference>
<dbReference type="GO" id="GO:0000162">
    <property type="term" value="P:L-tryptophan biosynthetic process"/>
    <property type="evidence" value="ECO:0007669"/>
    <property type="project" value="InterPro"/>
</dbReference>
<evidence type="ECO:0000256" key="2">
    <source>
        <dbReference type="ARBA" id="ARBA00022679"/>
    </source>
</evidence>
<name>A0A8J2ZKU0_9RHOB</name>
<keyword evidence="5" id="KW-1185">Reference proteome</keyword>
<keyword evidence="1" id="KW-0328">Glycosyltransferase</keyword>
<dbReference type="SUPFAM" id="SSF52418">
    <property type="entry name" value="Nucleoside phosphorylase/phosphoribosyltransferase catalytic domain"/>
    <property type="match status" value="1"/>
</dbReference>
<dbReference type="Gene3D" id="3.40.1030.10">
    <property type="entry name" value="Nucleoside phosphorylase/phosphoribosyltransferase catalytic domain"/>
    <property type="match status" value="1"/>
</dbReference>
<dbReference type="PANTHER" id="PTHR43285:SF2">
    <property type="entry name" value="ANTHRANILATE PHOSPHORIBOSYLTRANSFERASE"/>
    <property type="match status" value="1"/>
</dbReference>
<dbReference type="InterPro" id="IPR005940">
    <property type="entry name" value="Anthranilate_Pribosyl_Tfrase"/>
</dbReference>
<dbReference type="NCBIfam" id="NF006564">
    <property type="entry name" value="PRK09071.1"/>
    <property type="match status" value="1"/>
</dbReference>